<keyword evidence="9" id="KW-1185">Reference proteome</keyword>
<dbReference type="EMBL" id="JAKCXM010000023">
    <property type="protein sequence ID" value="KAJ0407227.1"/>
    <property type="molecule type" value="Genomic_DNA"/>
</dbReference>
<keyword evidence="2 3" id="KW-0326">Glycosidase</keyword>
<dbReference type="Gene3D" id="3.20.20.80">
    <property type="entry name" value="Glycosidases"/>
    <property type="match status" value="1"/>
</dbReference>
<feature type="region of interest" description="Disordered" evidence="5">
    <location>
        <begin position="1"/>
        <end position="31"/>
    </location>
</feature>
<evidence type="ECO:0000256" key="6">
    <source>
        <dbReference type="SAM" id="Phobius"/>
    </source>
</evidence>
<dbReference type="GO" id="GO:0005975">
    <property type="term" value="P:carbohydrate metabolic process"/>
    <property type="evidence" value="ECO:0007669"/>
    <property type="project" value="InterPro"/>
</dbReference>
<evidence type="ECO:0000256" key="3">
    <source>
        <dbReference type="RuleBase" id="RU000489"/>
    </source>
</evidence>
<dbReference type="GO" id="GO:0005576">
    <property type="term" value="C:extracellular region"/>
    <property type="evidence" value="ECO:0007669"/>
    <property type="project" value="TreeGrafter"/>
</dbReference>
<feature type="domain" description="GH18" evidence="7">
    <location>
        <begin position="90"/>
        <end position="356"/>
    </location>
</feature>
<dbReference type="AlphaFoldDB" id="A0AAD5Q9Q0"/>
<dbReference type="SMART" id="SM00636">
    <property type="entry name" value="Glyco_18"/>
    <property type="match status" value="1"/>
</dbReference>
<reference evidence="8" key="1">
    <citation type="submission" date="2021-12" db="EMBL/GenBank/DDBJ databases">
        <title>Prjna785345.</title>
        <authorList>
            <person name="Rujirawat T."/>
            <person name="Krajaejun T."/>
        </authorList>
    </citation>
    <scope>NUCLEOTIDE SEQUENCE</scope>
    <source>
        <strain evidence="8">Pi057C3</strain>
    </source>
</reference>
<keyword evidence="1 3" id="KW-0378">Hydrolase</keyword>
<dbReference type="GO" id="GO:0008061">
    <property type="term" value="F:chitin binding"/>
    <property type="evidence" value="ECO:0007669"/>
    <property type="project" value="InterPro"/>
</dbReference>
<dbReference type="InterPro" id="IPR001579">
    <property type="entry name" value="Glyco_hydro_18_chit_AS"/>
</dbReference>
<dbReference type="GO" id="GO:0006032">
    <property type="term" value="P:chitin catabolic process"/>
    <property type="evidence" value="ECO:0007669"/>
    <property type="project" value="TreeGrafter"/>
</dbReference>
<evidence type="ECO:0000313" key="8">
    <source>
        <dbReference type="EMBL" id="KAJ0407227.1"/>
    </source>
</evidence>
<keyword evidence="6" id="KW-1133">Transmembrane helix</keyword>
<dbReference type="PROSITE" id="PS01095">
    <property type="entry name" value="GH18_1"/>
    <property type="match status" value="1"/>
</dbReference>
<dbReference type="PANTHER" id="PTHR11177:SF317">
    <property type="entry name" value="CHITINASE 12-RELATED"/>
    <property type="match status" value="1"/>
</dbReference>
<organism evidence="8 9">
    <name type="scientific">Pythium insidiosum</name>
    <name type="common">Pythiosis disease agent</name>
    <dbReference type="NCBI Taxonomy" id="114742"/>
    <lineage>
        <taxon>Eukaryota</taxon>
        <taxon>Sar</taxon>
        <taxon>Stramenopiles</taxon>
        <taxon>Oomycota</taxon>
        <taxon>Peronosporomycetes</taxon>
        <taxon>Pythiales</taxon>
        <taxon>Pythiaceae</taxon>
        <taxon>Pythium</taxon>
    </lineage>
</organism>
<protein>
    <recommendedName>
        <fullName evidence="7">GH18 domain-containing protein</fullName>
    </recommendedName>
</protein>
<dbReference type="PROSITE" id="PS51910">
    <property type="entry name" value="GH18_2"/>
    <property type="match status" value="1"/>
</dbReference>
<dbReference type="InterPro" id="IPR011583">
    <property type="entry name" value="Chitinase_II/V-like_cat"/>
</dbReference>
<sequence length="356" mass="37525">MPRAADLDASAYHASDHSLSPSSASRRGHREPGARRARLLKLFSGGPVFLIAAVIVIVFVVKGGKDDNSNGSGASSSAPKNCGAVRDASQRTVVFWQSEVAGCEKVPDGVTHVVFGFALVDSKGRVTPTFQTSDATIKRCVESLKAIGGSTNNAELSAATDSQAFATSALAVVDKFGFDGLDIDDETVGAEFNATHAVGRVQATRAALRQRNPSLLLSYDVYVGEGEPSFCQNEANKAYTRCFPKELLASVDWINIMAYNVNQDSAGAAAIYDRALNTTFVDWAAQLDGDWRKATIGVCVSKSCAYGPGPSAAVIKRWDAFARQPGHGGMMVYAASGEVAEDFPVTRSVVPSGATS</sequence>
<dbReference type="PANTHER" id="PTHR11177">
    <property type="entry name" value="CHITINASE"/>
    <property type="match status" value="1"/>
</dbReference>
<comment type="similarity">
    <text evidence="4">Belongs to the glycosyl hydrolase 18 family.</text>
</comment>
<dbReference type="Pfam" id="PF00704">
    <property type="entry name" value="Glyco_hydro_18"/>
    <property type="match status" value="1"/>
</dbReference>
<proteinExistence type="inferred from homology"/>
<evidence type="ECO:0000313" key="9">
    <source>
        <dbReference type="Proteomes" id="UP001209570"/>
    </source>
</evidence>
<evidence type="ECO:0000256" key="4">
    <source>
        <dbReference type="RuleBase" id="RU004453"/>
    </source>
</evidence>
<dbReference type="SUPFAM" id="SSF51445">
    <property type="entry name" value="(Trans)glycosidases"/>
    <property type="match status" value="1"/>
</dbReference>
<evidence type="ECO:0000256" key="1">
    <source>
        <dbReference type="ARBA" id="ARBA00022801"/>
    </source>
</evidence>
<evidence type="ECO:0000256" key="5">
    <source>
        <dbReference type="SAM" id="MobiDB-lite"/>
    </source>
</evidence>
<gene>
    <name evidence="8" type="ORF">P43SY_008002</name>
</gene>
<feature type="transmembrane region" description="Helical" evidence="6">
    <location>
        <begin position="39"/>
        <end position="61"/>
    </location>
</feature>
<name>A0AAD5Q9Q0_PYTIN</name>
<keyword evidence="6" id="KW-0812">Transmembrane</keyword>
<dbReference type="InterPro" id="IPR050314">
    <property type="entry name" value="Glycosyl_Hydrlase_18"/>
</dbReference>
<dbReference type="InterPro" id="IPR017853">
    <property type="entry name" value="GH"/>
</dbReference>
<comment type="caution">
    <text evidence="8">The sequence shown here is derived from an EMBL/GenBank/DDBJ whole genome shotgun (WGS) entry which is preliminary data.</text>
</comment>
<dbReference type="GO" id="GO:0004568">
    <property type="term" value="F:chitinase activity"/>
    <property type="evidence" value="ECO:0007669"/>
    <property type="project" value="TreeGrafter"/>
</dbReference>
<dbReference type="InterPro" id="IPR001223">
    <property type="entry name" value="Glyco_hydro18_cat"/>
</dbReference>
<dbReference type="Proteomes" id="UP001209570">
    <property type="component" value="Unassembled WGS sequence"/>
</dbReference>
<accession>A0AAD5Q9Q0</accession>
<evidence type="ECO:0000259" key="7">
    <source>
        <dbReference type="PROSITE" id="PS51910"/>
    </source>
</evidence>
<evidence type="ECO:0000256" key="2">
    <source>
        <dbReference type="ARBA" id="ARBA00023295"/>
    </source>
</evidence>
<keyword evidence="6" id="KW-0472">Membrane</keyword>